<evidence type="ECO:0000313" key="3">
    <source>
        <dbReference type="Proteomes" id="UP000067626"/>
    </source>
</evidence>
<keyword evidence="3" id="KW-1185">Reference proteome</keyword>
<dbReference type="SUPFAM" id="SSF52980">
    <property type="entry name" value="Restriction endonuclease-like"/>
    <property type="match status" value="1"/>
</dbReference>
<dbReference type="PATRIC" id="fig|52.7.peg.6634"/>
<evidence type="ECO:0000313" key="2">
    <source>
        <dbReference type="EMBL" id="AKT41811.1"/>
    </source>
</evidence>
<dbReference type="Pfam" id="PF05685">
    <property type="entry name" value="Uma2"/>
    <property type="match status" value="1"/>
</dbReference>
<dbReference type="PANTHER" id="PTHR34107">
    <property type="entry name" value="SLL0198 PROTEIN-RELATED"/>
    <property type="match status" value="1"/>
</dbReference>
<accession>A0A0K1ELV5</accession>
<dbReference type="InterPro" id="IPR008538">
    <property type="entry name" value="Uma2"/>
</dbReference>
<gene>
    <name evidence="2" type="ORF">CMC5_060220</name>
</gene>
<name>A0A0K1ELV5_CHOCO</name>
<dbReference type="RefSeq" id="WP_050433538.1">
    <property type="nucleotide sequence ID" value="NZ_CP012159.1"/>
</dbReference>
<feature type="domain" description="Putative restriction endonuclease" evidence="1">
    <location>
        <begin position="14"/>
        <end position="185"/>
    </location>
</feature>
<evidence type="ECO:0000259" key="1">
    <source>
        <dbReference type="Pfam" id="PF05685"/>
    </source>
</evidence>
<proteinExistence type="predicted"/>
<dbReference type="STRING" id="52.CMC5_060220"/>
<dbReference type="InterPro" id="IPR012296">
    <property type="entry name" value="Nuclease_put_TT1808"/>
</dbReference>
<protein>
    <recommendedName>
        <fullName evidence="1">Putative restriction endonuclease domain-containing protein</fullName>
    </recommendedName>
</protein>
<dbReference type="KEGG" id="ccro:CMC5_060220"/>
<organism evidence="2 3">
    <name type="scientific">Chondromyces crocatus</name>
    <dbReference type="NCBI Taxonomy" id="52"/>
    <lineage>
        <taxon>Bacteria</taxon>
        <taxon>Pseudomonadati</taxon>
        <taxon>Myxococcota</taxon>
        <taxon>Polyangia</taxon>
        <taxon>Polyangiales</taxon>
        <taxon>Polyangiaceae</taxon>
        <taxon>Chondromyces</taxon>
    </lineage>
</organism>
<dbReference type="CDD" id="cd06260">
    <property type="entry name" value="DUF820-like"/>
    <property type="match status" value="1"/>
</dbReference>
<dbReference type="PANTHER" id="PTHR34107:SF4">
    <property type="entry name" value="SLL1222 PROTEIN"/>
    <property type="match status" value="1"/>
</dbReference>
<dbReference type="OrthoDB" id="5518193at2"/>
<dbReference type="InterPro" id="IPR011335">
    <property type="entry name" value="Restrct_endonuc-II-like"/>
</dbReference>
<dbReference type="AlphaFoldDB" id="A0A0K1ELV5"/>
<reference evidence="2 3" key="1">
    <citation type="submission" date="2015-07" db="EMBL/GenBank/DDBJ databases">
        <title>Genome analysis of myxobacterium Chondromyces crocatus Cm c5 reveals a high potential for natural compound synthesis and the genetic basis for the loss of fruiting body formation.</title>
        <authorList>
            <person name="Zaburannyi N."/>
            <person name="Bunk B."/>
            <person name="Maier J."/>
            <person name="Overmann J."/>
            <person name="Mueller R."/>
        </authorList>
    </citation>
    <scope>NUCLEOTIDE SEQUENCE [LARGE SCALE GENOMIC DNA]</scope>
    <source>
        <strain evidence="2 3">Cm c5</strain>
    </source>
</reference>
<sequence length="197" mass="21611">MGEAARKQAAPATYADLEAVPEHLVAEILSDVLHTFPRPGPAHTELASLLGADLIGPFHRGRGGPGGWRILDEPELHVGRDVLVPDLAGWRLERMPALPETAYFTLAPDWVCEVLSPSTAVHDRARKMPVYARAGVGWLWLIDPLARSLEVFHLGPRTLWELEQVFAGDDILVRAAPFDAIELDLSALWPKRPGDVA</sequence>
<dbReference type="EMBL" id="CP012159">
    <property type="protein sequence ID" value="AKT41811.1"/>
    <property type="molecule type" value="Genomic_DNA"/>
</dbReference>
<dbReference type="Gene3D" id="3.90.1570.10">
    <property type="entry name" value="tt1808, chain A"/>
    <property type="match status" value="1"/>
</dbReference>
<dbReference type="Proteomes" id="UP000067626">
    <property type="component" value="Chromosome"/>
</dbReference>